<organism evidence="2 3">
    <name type="scientific">Plebeiibacterium sediminum</name>
    <dbReference type="NCBI Taxonomy" id="2992112"/>
    <lineage>
        <taxon>Bacteria</taxon>
        <taxon>Pseudomonadati</taxon>
        <taxon>Bacteroidota</taxon>
        <taxon>Bacteroidia</taxon>
        <taxon>Marinilabiliales</taxon>
        <taxon>Marinilabiliaceae</taxon>
        <taxon>Plebeiibacterium</taxon>
    </lineage>
</organism>
<keyword evidence="3" id="KW-1185">Reference proteome</keyword>
<gene>
    <name evidence="2" type="ORF">OM075_12535</name>
</gene>
<dbReference type="RefSeq" id="WP_301190864.1">
    <property type="nucleotide sequence ID" value="NZ_JAPDPJ010000027.1"/>
</dbReference>
<accession>A0AAE3M5N6</accession>
<evidence type="ECO:0000313" key="2">
    <source>
        <dbReference type="EMBL" id="MCW3787299.1"/>
    </source>
</evidence>
<evidence type="ECO:0000313" key="3">
    <source>
        <dbReference type="Proteomes" id="UP001209229"/>
    </source>
</evidence>
<dbReference type="InterPro" id="IPR018530">
    <property type="entry name" value="SiaC"/>
</dbReference>
<evidence type="ECO:0000259" key="1">
    <source>
        <dbReference type="Pfam" id="PF09345"/>
    </source>
</evidence>
<proteinExistence type="predicted"/>
<protein>
    <submittedName>
        <fullName evidence="2">DUF1987 domain-containing protein</fullName>
    </submittedName>
</protein>
<dbReference type="Proteomes" id="UP001209229">
    <property type="component" value="Unassembled WGS sequence"/>
</dbReference>
<dbReference type="AlphaFoldDB" id="A0AAE3M5N6"/>
<comment type="caution">
    <text evidence="2">The sequence shown here is derived from an EMBL/GenBank/DDBJ whole genome shotgun (WGS) entry which is preliminary data.</text>
</comment>
<reference evidence="2" key="1">
    <citation type="submission" date="2022-10" db="EMBL/GenBank/DDBJ databases">
        <authorList>
            <person name="Yu W.X."/>
        </authorList>
    </citation>
    <scope>NUCLEOTIDE SEQUENCE</scope>
    <source>
        <strain evidence="2">AAT</strain>
    </source>
</reference>
<dbReference type="Pfam" id="PF09345">
    <property type="entry name" value="SiaC"/>
    <property type="match status" value="1"/>
</dbReference>
<feature type="domain" description="SiaC family regulatory phosphoprotein" evidence="1">
    <location>
        <begin position="6"/>
        <end position="122"/>
    </location>
</feature>
<dbReference type="EMBL" id="JAPDPJ010000027">
    <property type="protein sequence ID" value="MCW3787299.1"/>
    <property type="molecule type" value="Genomic_DNA"/>
</dbReference>
<name>A0AAE3M5N6_9BACT</name>
<sequence>MKPLVISETSKTPFVYFNQNEGKFFIGGKSIPEDAYAFYASVISWLENLVEETVQNVELTIILDIINVGSIKHLYRLIKGLEGHYLKGKEIMVKWYLEKSDEDMHEISTLFQQELKIPITMVTID</sequence>